<keyword evidence="2" id="KW-1185">Reference proteome</keyword>
<dbReference type="KEGG" id="bcom:BAUCODRAFT_36936"/>
<accession>M2N2R0</accession>
<evidence type="ECO:0000313" key="1">
    <source>
        <dbReference type="EMBL" id="EMC93264.1"/>
    </source>
</evidence>
<dbReference type="Proteomes" id="UP000011761">
    <property type="component" value="Unassembled WGS sequence"/>
</dbReference>
<dbReference type="AlphaFoldDB" id="M2N2R0"/>
<dbReference type="EMBL" id="KB445560">
    <property type="protein sequence ID" value="EMC93264.1"/>
    <property type="molecule type" value="Genomic_DNA"/>
</dbReference>
<dbReference type="RefSeq" id="XP_007679204.1">
    <property type="nucleotide sequence ID" value="XM_007681014.1"/>
</dbReference>
<protein>
    <submittedName>
        <fullName evidence="1">Uncharacterized protein</fullName>
    </submittedName>
</protein>
<organism evidence="1 2">
    <name type="scientific">Baudoinia panamericana (strain UAMH 10762)</name>
    <name type="common">Angels' share fungus</name>
    <name type="synonym">Baudoinia compniacensis (strain UAMH 10762)</name>
    <dbReference type="NCBI Taxonomy" id="717646"/>
    <lineage>
        <taxon>Eukaryota</taxon>
        <taxon>Fungi</taxon>
        <taxon>Dikarya</taxon>
        <taxon>Ascomycota</taxon>
        <taxon>Pezizomycotina</taxon>
        <taxon>Dothideomycetes</taxon>
        <taxon>Dothideomycetidae</taxon>
        <taxon>Mycosphaerellales</taxon>
        <taxon>Teratosphaeriaceae</taxon>
        <taxon>Baudoinia</taxon>
    </lineage>
</organism>
<sequence>MRRKGAQSSRPTGWKGCGIVIASMSEAAWGRSHSPARYHCRLTLRSVDAGAKIRAYLASDAESARSTNDD</sequence>
<proteinExistence type="predicted"/>
<reference evidence="1 2" key="1">
    <citation type="journal article" date="2012" name="PLoS Pathog.">
        <title>Diverse lifestyles and strategies of plant pathogenesis encoded in the genomes of eighteen Dothideomycetes fungi.</title>
        <authorList>
            <person name="Ohm R.A."/>
            <person name="Feau N."/>
            <person name="Henrissat B."/>
            <person name="Schoch C.L."/>
            <person name="Horwitz B.A."/>
            <person name="Barry K.W."/>
            <person name="Condon B.J."/>
            <person name="Copeland A.C."/>
            <person name="Dhillon B."/>
            <person name="Glaser F."/>
            <person name="Hesse C.N."/>
            <person name="Kosti I."/>
            <person name="LaButti K."/>
            <person name="Lindquist E.A."/>
            <person name="Lucas S."/>
            <person name="Salamov A.A."/>
            <person name="Bradshaw R.E."/>
            <person name="Ciuffetti L."/>
            <person name="Hamelin R.C."/>
            <person name="Kema G.H.J."/>
            <person name="Lawrence C."/>
            <person name="Scott J.A."/>
            <person name="Spatafora J.W."/>
            <person name="Turgeon B.G."/>
            <person name="de Wit P.J.G.M."/>
            <person name="Zhong S."/>
            <person name="Goodwin S.B."/>
            <person name="Grigoriev I.V."/>
        </authorList>
    </citation>
    <scope>NUCLEOTIDE SEQUENCE [LARGE SCALE GENOMIC DNA]</scope>
    <source>
        <strain evidence="1 2">UAMH 10762</strain>
    </source>
</reference>
<gene>
    <name evidence="1" type="ORF">BAUCODRAFT_36936</name>
</gene>
<name>M2N2R0_BAUPA</name>
<dbReference type="HOGENOM" id="CLU_2757394_0_0_1"/>
<evidence type="ECO:0000313" key="2">
    <source>
        <dbReference type="Proteomes" id="UP000011761"/>
    </source>
</evidence>
<dbReference type="GeneID" id="19113110"/>